<dbReference type="InterPro" id="IPR012902">
    <property type="entry name" value="N_methyl_site"/>
</dbReference>
<dbReference type="EMBL" id="RIAX01000001">
    <property type="protein sequence ID" value="RNF40926.1"/>
    <property type="molecule type" value="Genomic_DNA"/>
</dbReference>
<sequence>MLKIYGKYWRNPILQANSKNEQGLTLVEVLAALVVLGILFVGIMTIFPQMTVFNAKTETKLDTMNLARQEVAKIVAEETWRTTLPVSSAFTDTEENLFRKTMEIEMPEMGYALEEENSDYLRYTKSDDYFYEVDIYRACEPYWSDETEETLSCNNLDLRQLYKVHLKVYNSPPLADGTYQMSSETYSYIRFVVESSGVAE</sequence>
<evidence type="ECO:0000256" key="1">
    <source>
        <dbReference type="ARBA" id="ARBA00004241"/>
    </source>
</evidence>
<keyword evidence="3" id="KW-1133">Transmembrane helix</keyword>
<protein>
    <submittedName>
        <fullName evidence="4">Type II secretion system protein</fullName>
    </submittedName>
</protein>
<dbReference type="Proteomes" id="UP000275473">
    <property type="component" value="Unassembled WGS sequence"/>
</dbReference>
<keyword evidence="3" id="KW-0472">Membrane</keyword>
<dbReference type="AlphaFoldDB" id="A0A3M8PB35"/>
<keyword evidence="3" id="KW-0812">Transmembrane</keyword>
<name>A0A3M8PB35_9BACL</name>
<organism evidence="4 5">
    <name type="scientific">Planococcus salinus</name>
    <dbReference type="NCBI Taxonomy" id="1848460"/>
    <lineage>
        <taxon>Bacteria</taxon>
        <taxon>Bacillati</taxon>
        <taxon>Bacillota</taxon>
        <taxon>Bacilli</taxon>
        <taxon>Bacillales</taxon>
        <taxon>Caryophanaceae</taxon>
        <taxon>Planococcus</taxon>
    </lineage>
</organism>
<reference evidence="4 5" key="1">
    <citation type="journal article" date="2018" name="Int. J. Syst. Evol. Microbiol.">
        <title>Planococcus salinus sp. nov., a moderately halophilic bacterium isolated from a saline-alkali soil.</title>
        <authorList>
            <person name="Gan L."/>
        </authorList>
    </citation>
    <scope>NUCLEOTIDE SEQUENCE [LARGE SCALE GENOMIC DNA]</scope>
    <source>
        <strain evidence="4 5">LCB217</strain>
    </source>
</reference>
<dbReference type="PROSITE" id="PS00409">
    <property type="entry name" value="PROKAR_NTER_METHYL"/>
    <property type="match status" value="1"/>
</dbReference>
<gene>
    <name evidence="4" type="ORF">EEX84_00805</name>
</gene>
<evidence type="ECO:0000313" key="5">
    <source>
        <dbReference type="Proteomes" id="UP000275473"/>
    </source>
</evidence>
<keyword evidence="5" id="KW-1185">Reference proteome</keyword>
<dbReference type="NCBIfam" id="TIGR02532">
    <property type="entry name" value="IV_pilin_GFxxxE"/>
    <property type="match status" value="1"/>
</dbReference>
<proteinExistence type="predicted"/>
<evidence type="ECO:0000256" key="3">
    <source>
        <dbReference type="SAM" id="Phobius"/>
    </source>
</evidence>
<feature type="transmembrane region" description="Helical" evidence="3">
    <location>
        <begin position="29"/>
        <end position="47"/>
    </location>
</feature>
<evidence type="ECO:0000313" key="4">
    <source>
        <dbReference type="EMBL" id="RNF40926.1"/>
    </source>
</evidence>
<comment type="subcellular location">
    <subcellularLocation>
        <location evidence="1">Cell surface</location>
    </subcellularLocation>
</comment>
<accession>A0A3M8PB35</accession>
<keyword evidence="2" id="KW-0178">Competence</keyword>
<dbReference type="GO" id="GO:0030420">
    <property type="term" value="P:establishment of competence for transformation"/>
    <property type="evidence" value="ECO:0007669"/>
    <property type="project" value="UniProtKB-KW"/>
</dbReference>
<comment type="caution">
    <text evidence="4">The sequence shown here is derived from an EMBL/GenBank/DDBJ whole genome shotgun (WGS) entry which is preliminary data.</text>
</comment>
<dbReference type="GO" id="GO:0009986">
    <property type="term" value="C:cell surface"/>
    <property type="evidence" value="ECO:0007669"/>
    <property type="project" value="UniProtKB-SubCell"/>
</dbReference>
<dbReference type="Pfam" id="PF07963">
    <property type="entry name" value="N_methyl"/>
    <property type="match status" value="1"/>
</dbReference>
<evidence type="ECO:0000256" key="2">
    <source>
        <dbReference type="ARBA" id="ARBA00023287"/>
    </source>
</evidence>